<accession>A0ABR2Z4Y6</accession>
<reference evidence="1 2" key="1">
    <citation type="journal article" date="2024" name="Nat. Commun.">
        <title>Phylogenomics reveals the evolutionary origins of lichenization in chlorophyte algae.</title>
        <authorList>
            <person name="Puginier C."/>
            <person name="Libourel C."/>
            <person name="Otte J."/>
            <person name="Skaloud P."/>
            <person name="Haon M."/>
            <person name="Grisel S."/>
            <person name="Petersen M."/>
            <person name="Berrin J.G."/>
            <person name="Delaux P.M."/>
            <person name="Dal Grande F."/>
            <person name="Keller J."/>
        </authorList>
    </citation>
    <scope>NUCLEOTIDE SEQUENCE [LARGE SCALE GENOMIC DNA]</scope>
    <source>
        <strain evidence="1 2">SAG 216-7</strain>
    </source>
</reference>
<dbReference type="Proteomes" id="UP001491310">
    <property type="component" value="Unassembled WGS sequence"/>
</dbReference>
<name>A0ABR2Z4Y6_9CHLO</name>
<organism evidence="1 2">
    <name type="scientific">Coccomyxa subellipsoidea</name>
    <dbReference type="NCBI Taxonomy" id="248742"/>
    <lineage>
        <taxon>Eukaryota</taxon>
        <taxon>Viridiplantae</taxon>
        <taxon>Chlorophyta</taxon>
        <taxon>core chlorophytes</taxon>
        <taxon>Trebouxiophyceae</taxon>
        <taxon>Trebouxiophyceae incertae sedis</taxon>
        <taxon>Coccomyxaceae</taxon>
        <taxon>Coccomyxa</taxon>
    </lineage>
</organism>
<gene>
    <name evidence="1" type="ORF">WJX75_007033</name>
</gene>
<dbReference type="EMBL" id="JALJOT010000001">
    <property type="protein sequence ID" value="KAK9918801.1"/>
    <property type="molecule type" value="Genomic_DNA"/>
</dbReference>
<comment type="caution">
    <text evidence="1">The sequence shown here is derived from an EMBL/GenBank/DDBJ whole genome shotgun (WGS) entry which is preliminary data.</text>
</comment>
<sequence>MPYPVDPGQLAQLNVPTTNDLDEALRSNGLLAYVPSTDIGLQKPAQHLAKPAATTLPTGQSWAFPGGDLFSGDMPLASCPCFMCKAHGCSSAPVQFGTHPQAPPGSPGSFESEECSFRAPIPSSLAIAAALAAGEMPFLSRPEQLAVPPVTGMLPMSFTAALLMANTGVPMGQQPGQLCQTAILLPRRPLDLPLSSPSLLEGPSVPLALHQ</sequence>
<evidence type="ECO:0000313" key="2">
    <source>
        <dbReference type="Proteomes" id="UP001491310"/>
    </source>
</evidence>
<protein>
    <submittedName>
        <fullName evidence="1">Uncharacterized protein</fullName>
    </submittedName>
</protein>
<evidence type="ECO:0000313" key="1">
    <source>
        <dbReference type="EMBL" id="KAK9918801.1"/>
    </source>
</evidence>
<keyword evidence="2" id="KW-1185">Reference proteome</keyword>
<proteinExistence type="predicted"/>